<evidence type="ECO:0000256" key="4">
    <source>
        <dbReference type="ARBA" id="ARBA00023136"/>
    </source>
</evidence>
<gene>
    <name evidence="7" type="ORF">QTP70_032286</name>
</gene>
<feature type="transmembrane region" description="Helical" evidence="6">
    <location>
        <begin position="126"/>
        <end position="148"/>
    </location>
</feature>
<dbReference type="Gene3D" id="1.20.140.150">
    <property type="match status" value="1"/>
</dbReference>
<feature type="transmembrane region" description="Helical" evidence="6">
    <location>
        <begin position="12"/>
        <end position="35"/>
    </location>
</feature>
<sequence length="218" mass="23926">MELTLSRLAAFLASFGLLSFVCLIVAIGSDFWYIIDTSKRESNTSASLSSHSGLWRTCNFQHQCKPFINPFGNGGNFTDSQRHILNMQATFIVLLPVSVIVLFIGGMMGVMSILARAHRLLLATGLLLLSGTVITLTGICVYVAYSAAVFQEAVCKSGHKILEDIDIYFGWSLAFATISFITELITAFTFLLTSARLGQLTRQDQDSFHQETCATSFV</sequence>
<keyword evidence="4 6" id="KW-0472">Membrane</keyword>
<evidence type="ECO:0000256" key="3">
    <source>
        <dbReference type="ARBA" id="ARBA00022989"/>
    </source>
</evidence>
<keyword evidence="5" id="KW-0325">Glycoprotein</keyword>
<reference evidence="7" key="1">
    <citation type="submission" date="2023-06" db="EMBL/GenBank/DDBJ databases">
        <title>Male Hemibagrus guttatus genome.</title>
        <authorList>
            <person name="Bian C."/>
        </authorList>
    </citation>
    <scope>NUCLEOTIDE SEQUENCE</scope>
    <source>
        <strain evidence="7">Male_cb2023</strain>
        <tissue evidence="7">Muscle</tissue>
    </source>
</reference>
<comment type="caution">
    <text evidence="7">The sequence shown here is derived from an EMBL/GenBank/DDBJ whole genome shotgun (WGS) entry which is preliminary data.</text>
</comment>
<evidence type="ECO:0000256" key="6">
    <source>
        <dbReference type="SAM" id="Phobius"/>
    </source>
</evidence>
<feature type="transmembrane region" description="Helical" evidence="6">
    <location>
        <begin position="168"/>
        <end position="192"/>
    </location>
</feature>
<dbReference type="GO" id="GO:0016324">
    <property type="term" value="C:apical plasma membrane"/>
    <property type="evidence" value="ECO:0007669"/>
    <property type="project" value="UniProtKB-ARBA"/>
</dbReference>
<keyword evidence="3 6" id="KW-1133">Transmembrane helix</keyword>
<dbReference type="EMBL" id="JAUCMX010000016">
    <property type="protein sequence ID" value="KAK3520752.1"/>
    <property type="molecule type" value="Genomic_DNA"/>
</dbReference>
<feature type="transmembrane region" description="Helical" evidence="6">
    <location>
        <begin position="91"/>
        <end position="114"/>
    </location>
</feature>
<accession>A0AAE0QFL0</accession>
<protein>
    <recommendedName>
        <fullName evidence="9">Transmembrane protein 114</fullName>
    </recommendedName>
</protein>
<proteinExistence type="predicted"/>
<evidence type="ECO:0008006" key="9">
    <source>
        <dbReference type="Google" id="ProtNLM"/>
    </source>
</evidence>
<comment type="subcellular location">
    <subcellularLocation>
        <location evidence="1">Membrane</location>
        <topology evidence="1">Multi-pass membrane protein</topology>
    </subcellularLocation>
</comment>
<dbReference type="PANTHER" id="PTHR20516:SF2">
    <property type="entry name" value="TRANSMEMBRANE PROTEIN 114"/>
    <property type="match status" value="1"/>
</dbReference>
<dbReference type="FunFam" id="1.20.140.150:FF:000021">
    <property type="entry name" value="Transmembrane protein 114"/>
    <property type="match status" value="1"/>
</dbReference>
<evidence type="ECO:0000313" key="8">
    <source>
        <dbReference type="Proteomes" id="UP001274896"/>
    </source>
</evidence>
<dbReference type="Pfam" id="PF13903">
    <property type="entry name" value="Claudin_2"/>
    <property type="match status" value="1"/>
</dbReference>
<name>A0AAE0QFL0_9TELE</name>
<dbReference type="Proteomes" id="UP001274896">
    <property type="component" value="Unassembled WGS sequence"/>
</dbReference>
<evidence type="ECO:0000313" key="7">
    <source>
        <dbReference type="EMBL" id="KAK3520752.1"/>
    </source>
</evidence>
<organism evidence="7 8">
    <name type="scientific">Hemibagrus guttatus</name>
    <dbReference type="NCBI Taxonomy" id="175788"/>
    <lineage>
        <taxon>Eukaryota</taxon>
        <taxon>Metazoa</taxon>
        <taxon>Chordata</taxon>
        <taxon>Craniata</taxon>
        <taxon>Vertebrata</taxon>
        <taxon>Euteleostomi</taxon>
        <taxon>Actinopterygii</taxon>
        <taxon>Neopterygii</taxon>
        <taxon>Teleostei</taxon>
        <taxon>Ostariophysi</taxon>
        <taxon>Siluriformes</taxon>
        <taxon>Bagridae</taxon>
        <taxon>Hemibagrus</taxon>
    </lineage>
</organism>
<keyword evidence="2 6" id="KW-0812">Transmembrane</keyword>
<evidence type="ECO:0000256" key="1">
    <source>
        <dbReference type="ARBA" id="ARBA00004141"/>
    </source>
</evidence>
<dbReference type="InterPro" id="IPR039951">
    <property type="entry name" value="TMEM114/TMEM235"/>
</dbReference>
<dbReference type="AlphaFoldDB" id="A0AAE0QFL0"/>
<keyword evidence="8" id="KW-1185">Reference proteome</keyword>
<dbReference type="InterPro" id="IPR004031">
    <property type="entry name" value="PMP22/EMP/MP20/Claudin"/>
</dbReference>
<evidence type="ECO:0000256" key="2">
    <source>
        <dbReference type="ARBA" id="ARBA00022692"/>
    </source>
</evidence>
<evidence type="ECO:0000256" key="5">
    <source>
        <dbReference type="ARBA" id="ARBA00023180"/>
    </source>
</evidence>
<dbReference type="PANTHER" id="PTHR20516">
    <property type="entry name" value="TRANSMEMBRANE PROTEIN 114/235 FAMILY MEMBER"/>
    <property type="match status" value="1"/>
</dbReference>